<dbReference type="KEGG" id="caby:Cabys_2250"/>
<reference evidence="3 6" key="2">
    <citation type="submission" date="2016-11" db="EMBL/GenBank/DDBJ databases">
        <title>Genomic analysis of Caldithrix abyssi and proposal of a novel bacterial phylum Caldithrichaeota.</title>
        <authorList>
            <person name="Kublanov I."/>
            <person name="Sigalova O."/>
            <person name="Gavrilov S."/>
            <person name="Lebedinsky A."/>
            <person name="Ivanova N."/>
            <person name="Daum C."/>
            <person name="Reddy T."/>
            <person name="Klenk H.P."/>
            <person name="Goker M."/>
            <person name="Reva O."/>
            <person name="Miroshnichenko M."/>
            <person name="Kyprides N."/>
            <person name="Woyke T."/>
            <person name="Gelfand M."/>
        </authorList>
    </citation>
    <scope>NUCLEOTIDE SEQUENCE [LARGE SCALE GENOMIC DNA]</scope>
    <source>
        <strain evidence="3 6">LF13</strain>
    </source>
</reference>
<accession>H1XVQ1</accession>
<dbReference type="Proteomes" id="UP000004671">
    <property type="component" value="Chromosome"/>
</dbReference>
<dbReference type="OrthoDB" id="9801832at2"/>
<feature type="domain" description="HMA" evidence="2">
    <location>
        <begin position="2"/>
        <end position="66"/>
    </location>
</feature>
<name>H1XVQ1_CALAY</name>
<keyword evidence="1" id="KW-0479">Metal-binding</keyword>
<protein>
    <submittedName>
        <fullName evidence="4">Heavy metal transport/detoxification protein</fullName>
    </submittedName>
    <submittedName>
        <fullName evidence="3">Molybdopterin-guanine dinucleotide biosynthesis protein A/copper chaperone</fullName>
    </submittedName>
</protein>
<gene>
    <name evidence="3" type="ORF">Cabys_2250</name>
    <name evidence="4" type="ORF">Calab_3347</name>
</gene>
<dbReference type="InterPro" id="IPR017969">
    <property type="entry name" value="Heavy-metal-associated_CS"/>
</dbReference>
<dbReference type="PaxDb" id="880073-Calab_3347"/>
<dbReference type="RefSeq" id="WP_006930379.1">
    <property type="nucleotide sequence ID" value="NZ_CM001402.1"/>
</dbReference>
<dbReference type="Proteomes" id="UP000183868">
    <property type="component" value="Chromosome"/>
</dbReference>
<dbReference type="SUPFAM" id="SSF55008">
    <property type="entry name" value="HMA, heavy metal-associated domain"/>
    <property type="match status" value="1"/>
</dbReference>
<evidence type="ECO:0000313" key="4">
    <source>
        <dbReference type="EMBL" id="EHO42951.1"/>
    </source>
</evidence>
<evidence type="ECO:0000313" key="5">
    <source>
        <dbReference type="Proteomes" id="UP000004671"/>
    </source>
</evidence>
<dbReference type="eggNOG" id="COG2608">
    <property type="taxonomic scope" value="Bacteria"/>
</dbReference>
<dbReference type="GO" id="GO:0006825">
    <property type="term" value="P:copper ion transport"/>
    <property type="evidence" value="ECO:0007669"/>
    <property type="project" value="InterPro"/>
</dbReference>
<reference evidence="4 5" key="1">
    <citation type="submission" date="2011-09" db="EMBL/GenBank/DDBJ databases">
        <title>The permanent draft genome of Caldithrix abyssi DSM 13497.</title>
        <authorList>
            <consortium name="US DOE Joint Genome Institute (JGI-PGF)"/>
            <person name="Lucas S."/>
            <person name="Han J."/>
            <person name="Lapidus A."/>
            <person name="Bruce D."/>
            <person name="Goodwin L."/>
            <person name="Pitluck S."/>
            <person name="Peters L."/>
            <person name="Kyrpides N."/>
            <person name="Mavromatis K."/>
            <person name="Ivanova N."/>
            <person name="Mikhailova N."/>
            <person name="Chertkov O."/>
            <person name="Detter J.C."/>
            <person name="Tapia R."/>
            <person name="Han C."/>
            <person name="Land M."/>
            <person name="Hauser L."/>
            <person name="Markowitz V."/>
            <person name="Cheng J.-F."/>
            <person name="Hugenholtz P."/>
            <person name="Woyke T."/>
            <person name="Wu D."/>
            <person name="Spring S."/>
            <person name="Brambilla E."/>
            <person name="Klenk H.-P."/>
            <person name="Eisen J.A."/>
        </authorList>
    </citation>
    <scope>NUCLEOTIDE SEQUENCE [LARGE SCALE GENOMIC DNA]</scope>
    <source>
        <strain evidence="4 5">DSM 13497</strain>
    </source>
</reference>
<dbReference type="InterPro" id="IPR036163">
    <property type="entry name" value="HMA_dom_sf"/>
</dbReference>
<dbReference type="Pfam" id="PF00403">
    <property type="entry name" value="HMA"/>
    <property type="match status" value="1"/>
</dbReference>
<evidence type="ECO:0000259" key="2">
    <source>
        <dbReference type="PROSITE" id="PS50846"/>
    </source>
</evidence>
<evidence type="ECO:0000256" key="1">
    <source>
        <dbReference type="ARBA" id="ARBA00022723"/>
    </source>
</evidence>
<organism evidence="4 5">
    <name type="scientific">Caldithrix abyssi DSM 13497</name>
    <dbReference type="NCBI Taxonomy" id="880073"/>
    <lineage>
        <taxon>Bacteria</taxon>
        <taxon>Pseudomonadati</taxon>
        <taxon>Calditrichota</taxon>
        <taxon>Calditrichia</taxon>
        <taxon>Calditrichales</taxon>
        <taxon>Calditrichaceae</taxon>
        <taxon>Caldithrix</taxon>
    </lineage>
</organism>
<dbReference type="GO" id="GO:0005507">
    <property type="term" value="F:copper ion binding"/>
    <property type="evidence" value="ECO:0007669"/>
    <property type="project" value="InterPro"/>
</dbReference>
<dbReference type="EMBL" id="CP018099">
    <property type="protein sequence ID" value="APF18999.1"/>
    <property type="molecule type" value="Genomic_DNA"/>
</dbReference>
<dbReference type="PRINTS" id="PR00944">
    <property type="entry name" value="CUEXPORT"/>
</dbReference>
<keyword evidence="5" id="KW-1185">Reference proteome</keyword>
<dbReference type="STRING" id="880073.Cabys_2250"/>
<dbReference type="PROSITE" id="PS01047">
    <property type="entry name" value="HMA_1"/>
    <property type="match status" value="1"/>
</dbReference>
<dbReference type="InterPro" id="IPR006121">
    <property type="entry name" value="HMA_dom"/>
</dbReference>
<dbReference type="AlphaFoldDB" id="H1XVQ1"/>
<dbReference type="HOGENOM" id="CLU_134973_5_0_0"/>
<evidence type="ECO:0000313" key="3">
    <source>
        <dbReference type="EMBL" id="APF18999.1"/>
    </source>
</evidence>
<evidence type="ECO:0000313" key="6">
    <source>
        <dbReference type="Proteomes" id="UP000183868"/>
    </source>
</evidence>
<dbReference type="EMBL" id="CM001402">
    <property type="protein sequence ID" value="EHO42951.1"/>
    <property type="molecule type" value="Genomic_DNA"/>
</dbReference>
<dbReference type="InParanoid" id="H1XVQ1"/>
<proteinExistence type="predicted"/>
<dbReference type="InterPro" id="IPR000428">
    <property type="entry name" value="Cu-bd"/>
</dbReference>
<dbReference type="PROSITE" id="PS50846">
    <property type="entry name" value="HMA_2"/>
    <property type="match status" value="1"/>
</dbReference>
<sequence>MGKIILEVGGMTCQHCVHAVTMAIESVDGAEDIEVDLQSGKAEFYLEDEDSLEHVKEAIRSAGYTV</sequence>
<dbReference type="Gene3D" id="3.30.70.100">
    <property type="match status" value="1"/>
</dbReference>
<dbReference type="CDD" id="cd00371">
    <property type="entry name" value="HMA"/>
    <property type="match status" value="1"/>
</dbReference>